<comment type="caution">
    <text evidence="2">The sequence shown here is derived from an EMBL/GenBank/DDBJ whole genome shotgun (WGS) entry which is preliminary data.</text>
</comment>
<dbReference type="AlphaFoldDB" id="A0A016STD2"/>
<organism evidence="2 3">
    <name type="scientific">Ancylostoma ceylanicum</name>
    <dbReference type="NCBI Taxonomy" id="53326"/>
    <lineage>
        <taxon>Eukaryota</taxon>
        <taxon>Metazoa</taxon>
        <taxon>Ecdysozoa</taxon>
        <taxon>Nematoda</taxon>
        <taxon>Chromadorea</taxon>
        <taxon>Rhabditida</taxon>
        <taxon>Rhabditina</taxon>
        <taxon>Rhabditomorpha</taxon>
        <taxon>Strongyloidea</taxon>
        <taxon>Ancylostomatidae</taxon>
        <taxon>Ancylostomatinae</taxon>
        <taxon>Ancylostoma</taxon>
    </lineage>
</organism>
<dbReference type="EMBL" id="JARK01001516">
    <property type="protein sequence ID" value="EYB93564.1"/>
    <property type="molecule type" value="Genomic_DNA"/>
</dbReference>
<keyword evidence="3" id="KW-1185">Reference proteome</keyword>
<evidence type="ECO:0000313" key="3">
    <source>
        <dbReference type="Proteomes" id="UP000024635"/>
    </source>
</evidence>
<gene>
    <name evidence="2" type="primary">Acey_s0180.g760</name>
    <name evidence="2" type="ORF">Y032_0180g760</name>
</gene>
<keyword evidence="1" id="KW-0732">Signal</keyword>
<protein>
    <recommendedName>
        <fullName evidence="4">Secreted protein</fullName>
    </recommendedName>
</protein>
<evidence type="ECO:0000313" key="2">
    <source>
        <dbReference type="EMBL" id="EYB93564.1"/>
    </source>
</evidence>
<proteinExistence type="predicted"/>
<evidence type="ECO:0008006" key="4">
    <source>
        <dbReference type="Google" id="ProtNLM"/>
    </source>
</evidence>
<dbReference type="Proteomes" id="UP000024635">
    <property type="component" value="Unassembled WGS sequence"/>
</dbReference>
<evidence type="ECO:0000256" key="1">
    <source>
        <dbReference type="SAM" id="SignalP"/>
    </source>
</evidence>
<feature type="chain" id="PRO_5001489881" description="Secreted protein" evidence="1">
    <location>
        <begin position="25"/>
        <end position="93"/>
    </location>
</feature>
<sequence length="93" mass="10227">MTVFLLPTLVLILIYVSIDNHASTEIFEGLFRAQLGVAGHGRHLGNKRSGVQTFVVQFGQLRPTVLRSWLQHEAGAPDDAVPLQVRLVLPGEL</sequence>
<accession>A0A016STD2</accession>
<name>A0A016STD2_9BILA</name>
<reference evidence="3" key="1">
    <citation type="journal article" date="2015" name="Nat. Genet.">
        <title>The genome and transcriptome of the zoonotic hookworm Ancylostoma ceylanicum identify infection-specific gene families.</title>
        <authorList>
            <person name="Schwarz E.M."/>
            <person name="Hu Y."/>
            <person name="Antoshechkin I."/>
            <person name="Miller M.M."/>
            <person name="Sternberg P.W."/>
            <person name="Aroian R.V."/>
        </authorList>
    </citation>
    <scope>NUCLEOTIDE SEQUENCE</scope>
    <source>
        <strain evidence="3">HY135</strain>
    </source>
</reference>
<feature type="signal peptide" evidence="1">
    <location>
        <begin position="1"/>
        <end position="24"/>
    </location>
</feature>